<keyword evidence="1" id="KW-0812">Transmembrane</keyword>
<dbReference type="InParanoid" id="A0A2G5EYT5"/>
<name>A0A2G5EYT5_AQUCA</name>
<proteinExistence type="predicted"/>
<keyword evidence="1" id="KW-0472">Membrane</keyword>
<dbReference type="EMBL" id="KZ305020">
    <property type="protein sequence ID" value="PIA60891.1"/>
    <property type="molecule type" value="Genomic_DNA"/>
</dbReference>
<feature type="transmembrane region" description="Helical" evidence="1">
    <location>
        <begin position="58"/>
        <end position="76"/>
    </location>
</feature>
<protein>
    <submittedName>
        <fullName evidence="2">Uncharacterized protein</fullName>
    </submittedName>
</protein>
<keyword evidence="3" id="KW-1185">Reference proteome</keyword>
<evidence type="ECO:0000256" key="1">
    <source>
        <dbReference type="SAM" id="Phobius"/>
    </source>
</evidence>
<gene>
    <name evidence="2" type="ORF">AQUCO_00300422v1</name>
</gene>
<reference evidence="2 3" key="1">
    <citation type="submission" date="2017-09" db="EMBL/GenBank/DDBJ databases">
        <title>WGS assembly of Aquilegia coerulea Goldsmith.</title>
        <authorList>
            <person name="Hodges S."/>
            <person name="Kramer E."/>
            <person name="Nordborg M."/>
            <person name="Tomkins J."/>
            <person name="Borevitz J."/>
            <person name="Derieg N."/>
            <person name="Yan J."/>
            <person name="Mihaltcheva S."/>
            <person name="Hayes R.D."/>
            <person name="Rokhsar D."/>
        </authorList>
    </citation>
    <scope>NUCLEOTIDE SEQUENCE [LARGE SCALE GENOMIC DNA]</scope>
    <source>
        <strain evidence="3">cv. Goldsmith</strain>
    </source>
</reference>
<sequence>MIFHVFTVFVGIYLIIFDYVWFNKYMDREAPPQLPPPPQPPQHFYGRAAENTSIGIKHLKEIVIFSCFFFFFCFIIN</sequence>
<feature type="transmembrane region" description="Helical" evidence="1">
    <location>
        <begin position="5"/>
        <end position="22"/>
    </location>
</feature>
<accession>A0A2G5EYT5</accession>
<organism evidence="2 3">
    <name type="scientific">Aquilegia coerulea</name>
    <name type="common">Rocky mountain columbine</name>
    <dbReference type="NCBI Taxonomy" id="218851"/>
    <lineage>
        <taxon>Eukaryota</taxon>
        <taxon>Viridiplantae</taxon>
        <taxon>Streptophyta</taxon>
        <taxon>Embryophyta</taxon>
        <taxon>Tracheophyta</taxon>
        <taxon>Spermatophyta</taxon>
        <taxon>Magnoliopsida</taxon>
        <taxon>Ranunculales</taxon>
        <taxon>Ranunculaceae</taxon>
        <taxon>Thalictroideae</taxon>
        <taxon>Aquilegia</taxon>
    </lineage>
</organism>
<dbReference type="Proteomes" id="UP000230069">
    <property type="component" value="Unassembled WGS sequence"/>
</dbReference>
<evidence type="ECO:0000313" key="2">
    <source>
        <dbReference type="EMBL" id="PIA60891.1"/>
    </source>
</evidence>
<keyword evidence="1" id="KW-1133">Transmembrane helix</keyword>
<dbReference type="AlphaFoldDB" id="A0A2G5EYT5"/>
<evidence type="ECO:0000313" key="3">
    <source>
        <dbReference type="Proteomes" id="UP000230069"/>
    </source>
</evidence>